<sequence>MSLEANNPNRETWLDIPENTDFPIQNIPFGVFLTRDDIITIGTRIGDYAIDLGALHQLGYFDGIPLTDDIFLQDTLNDFIADGRKTWRSVRNRIAEIFDKNNDALKSNEEHRKIILFTLDEIEMQMPVQVGDYTDFYSSKEHATNVGKMFRDPDNALLPNWLHMPVGYHGRSSSIVPSGIPLHRPQGQKLPKGADKPIYGPSRLLDFELEMAFVTTAGNHLGEPIRVNEAEEYIFGMVLFNDWSARDIQKWEYVPLGPFLGKNFGSSVSPWIVTLDALEPFRTEGPKPEQELLPYLQSEGKKSYDIDLEVAIRPDKEPEETVVSRSNFKYMYWNMSQQLAHHTVNGCNINSGDMLASGTISGPTPDSYGSMLELSWRGSKPLKLKNGHERKFIEDHDTVIMRAHCHNHEVRIGFGEVSTKILPVFKD</sequence>
<evidence type="ECO:0000256" key="6">
    <source>
        <dbReference type="ARBA" id="ARBA00022723"/>
    </source>
</evidence>
<dbReference type="RefSeq" id="WP_073191523.1">
    <property type="nucleotide sequence ID" value="NZ_FQTW01000001.1"/>
</dbReference>
<protein>
    <recommendedName>
        <fullName evidence="5">fumarylacetoacetase</fullName>
        <ecNumber evidence="5">3.7.1.2</ecNumber>
    </recommendedName>
</protein>
<evidence type="ECO:0000256" key="5">
    <source>
        <dbReference type="ARBA" id="ARBA00012094"/>
    </source>
</evidence>
<dbReference type="Pfam" id="PF09298">
    <property type="entry name" value="FAA_hydrolase_N"/>
    <property type="match status" value="1"/>
</dbReference>
<evidence type="ECO:0000313" key="18">
    <source>
        <dbReference type="Proteomes" id="UP000184462"/>
    </source>
</evidence>
<feature type="binding site" evidence="13">
    <location>
        <position position="137"/>
    </location>
    <ligand>
        <name>substrate</name>
    </ligand>
</feature>
<dbReference type="EC" id="3.7.1.2" evidence="5"/>
<evidence type="ECO:0000256" key="14">
    <source>
        <dbReference type="PIRSR" id="PIRSR605959-3"/>
    </source>
</evidence>
<comment type="cofactor">
    <cofactor evidence="2 14">
        <name>Mg(2+)</name>
        <dbReference type="ChEBI" id="CHEBI:18420"/>
    </cofactor>
</comment>
<feature type="active site" description="Proton acceptor" evidence="12">
    <location>
        <position position="142"/>
    </location>
</feature>
<dbReference type="UniPathway" id="UPA00139">
    <property type="reaction ID" value="UER00341"/>
</dbReference>
<dbReference type="GO" id="GO:1902000">
    <property type="term" value="P:homogentisate catabolic process"/>
    <property type="evidence" value="ECO:0007669"/>
    <property type="project" value="TreeGrafter"/>
</dbReference>
<dbReference type="SUPFAM" id="SSF56529">
    <property type="entry name" value="FAH"/>
    <property type="match status" value="1"/>
</dbReference>
<dbReference type="SUPFAM" id="SSF63433">
    <property type="entry name" value="Fumarylacetoacetate hydrolase, FAH, N-terminal domain"/>
    <property type="match status" value="1"/>
</dbReference>
<feature type="binding site" evidence="14">
    <location>
        <position position="242"/>
    </location>
    <ligand>
        <name>Ca(2+)</name>
        <dbReference type="ChEBI" id="CHEBI:29108"/>
    </ligand>
</feature>
<dbReference type="PANTHER" id="PTHR43069">
    <property type="entry name" value="FUMARYLACETOACETASE"/>
    <property type="match status" value="1"/>
</dbReference>
<feature type="binding site" evidence="14">
    <location>
        <position position="208"/>
    </location>
    <ligand>
        <name>Ca(2+)</name>
        <dbReference type="ChEBI" id="CHEBI:29108"/>
    </ligand>
</feature>
<dbReference type="NCBIfam" id="TIGR01266">
    <property type="entry name" value="fum_ac_acetase"/>
    <property type="match status" value="1"/>
</dbReference>
<feature type="binding site" evidence="13">
    <location>
        <position position="359"/>
    </location>
    <ligand>
        <name>substrate</name>
    </ligand>
</feature>
<dbReference type="InterPro" id="IPR005959">
    <property type="entry name" value="Fumarylacetoacetase"/>
</dbReference>
<dbReference type="GO" id="GO:0006559">
    <property type="term" value="P:L-phenylalanine catabolic process"/>
    <property type="evidence" value="ECO:0007669"/>
    <property type="project" value="UniProtKB-UniPathway"/>
</dbReference>
<evidence type="ECO:0000256" key="2">
    <source>
        <dbReference type="ARBA" id="ARBA00001946"/>
    </source>
</evidence>
<dbReference type="Pfam" id="PF01557">
    <property type="entry name" value="FAA_hydrolase"/>
    <property type="match status" value="1"/>
</dbReference>
<gene>
    <name evidence="17" type="ORF">SAMN05444278_101487</name>
</gene>
<dbReference type="GO" id="GO:0006572">
    <property type="term" value="P:L-tyrosine catabolic process"/>
    <property type="evidence" value="ECO:0007669"/>
    <property type="project" value="UniProtKB-KW"/>
</dbReference>
<accession>A0A1M4T460</accession>
<evidence type="ECO:0000256" key="1">
    <source>
        <dbReference type="ARBA" id="ARBA00001913"/>
    </source>
</evidence>
<evidence type="ECO:0000256" key="10">
    <source>
        <dbReference type="ARBA" id="ARBA00022878"/>
    </source>
</evidence>
<evidence type="ECO:0000256" key="11">
    <source>
        <dbReference type="ARBA" id="ARBA00023232"/>
    </source>
</evidence>
<dbReference type="Proteomes" id="UP000184462">
    <property type="component" value="Unassembled WGS sequence"/>
</dbReference>
<keyword evidence="6 14" id="KW-0479">Metal-binding</keyword>
<dbReference type="InterPro" id="IPR036462">
    <property type="entry name" value="Fumarylacetoacetase_N_sf"/>
</dbReference>
<evidence type="ECO:0000256" key="9">
    <source>
        <dbReference type="ARBA" id="ARBA00022842"/>
    </source>
</evidence>
<dbReference type="Gene3D" id="3.90.850.10">
    <property type="entry name" value="Fumarylacetoacetase-like, C-terminal domain"/>
    <property type="match status" value="1"/>
</dbReference>
<evidence type="ECO:0000313" key="17">
    <source>
        <dbReference type="EMBL" id="SHE39282.1"/>
    </source>
</evidence>
<evidence type="ECO:0000256" key="3">
    <source>
        <dbReference type="ARBA" id="ARBA00004782"/>
    </source>
</evidence>
<dbReference type="OrthoDB" id="3766879at2"/>
<feature type="binding site" evidence="13">
    <location>
        <position position="249"/>
    </location>
    <ligand>
        <name>substrate</name>
    </ligand>
</feature>
<keyword evidence="18" id="KW-1185">Reference proteome</keyword>
<evidence type="ECO:0000256" key="8">
    <source>
        <dbReference type="ARBA" id="ARBA00022837"/>
    </source>
</evidence>
<keyword evidence="8 14" id="KW-0106">Calcium</keyword>
<keyword evidence="7 17" id="KW-0378">Hydrolase</keyword>
<feature type="binding site" evidence="14">
    <location>
        <position position="242"/>
    </location>
    <ligand>
        <name>Mg(2+)</name>
        <dbReference type="ChEBI" id="CHEBI:18420"/>
    </ligand>
</feature>
<feature type="binding site" evidence="14">
    <location>
        <position position="266"/>
    </location>
    <ligand>
        <name>Mg(2+)</name>
        <dbReference type="ChEBI" id="CHEBI:18420"/>
    </ligand>
</feature>
<keyword evidence="10" id="KW-0828">Tyrosine catabolism</keyword>
<dbReference type="GO" id="GO:0004334">
    <property type="term" value="F:fumarylacetoacetase activity"/>
    <property type="evidence" value="ECO:0007669"/>
    <property type="project" value="UniProtKB-EC"/>
</dbReference>
<dbReference type="PANTHER" id="PTHR43069:SF2">
    <property type="entry name" value="FUMARYLACETOACETASE"/>
    <property type="match status" value="1"/>
</dbReference>
<dbReference type="InterPro" id="IPR011234">
    <property type="entry name" value="Fumarylacetoacetase-like_C"/>
</dbReference>
<dbReference type="AlphaFoldDB" id="A0A1M4T460"/>
<organism evidence="17 18">
    <name type="scientific">Psychroflexus salarius</name>
    <dbReference type="NCBI Taxonomy" id="1155689"/>
    <lineage>
        <taxon>Bacteria</taxon>
        <taxon>Pseudomonadati</taxon>
        <taxon>Bacteroidota</taxon>
        <taxon>Flavobacteriia</taxon>
        <taxon>Flavobacteriales</taxon>
        <taxon>Flavobacteriaceae</taxon>
        <taxon>Psychroflexus</taxon>
    </lineage>
</organism>
<feature type="binding site" evidence="13">
    <location>
        <position position="253"/>
    </location>
    <ligand>
        <name>substrate</name>
    </ligand>
</feature>
<feature type="domain" description="Fumarylacetoacetase-like C-terminal" evidence="15">
    <location>
        <begin position="134"/>
        <end position="418"/>
    </location>
</feature>
<evidence type="ECO:0000256" key="7">
    <source>
        <dbReference type="ARBA" id="ARBA00022801"/>
    </source>
</evidence>
<dbReference type="EMBL" id="FQTW01000001">
    <property type="protein sequence ID" value="SHE39282.1"/>
    <property type="molecule type" value="Genomic_DNA"/>
</dbReference>
<evidence type="ECO:0000259" key="16">
    <source>
        <dbReference type="Pfam" id="PF09298"/>
    </source>
</evidence>
<dbReference type="FunFam" id="3.90.850.10:FF:000004">
    <property type="entry name" value="Fumarylacetoacetase"/>
    <property type="match status" value="1"/>
</dbReference>
<keyword evidence="9 14" id="KW-0460">Magnesium</keyword>
<comment type="cofactor">
    <cofactor evidence="1 14">
        <name>Ca(2+)</name>
        <dbReference type="ChEBI" id="CHEBI:29108"/>
    </cofactor>
</comment>
<comment type="similarity">
    <text evidence="4">Belongs to the FAH family.</text>
</comment>
<dbReference type="Gene3D" id="2.30.30.230">
    <property type="entry name" value="Fumarylacetoacetase, N-terminal domain"/>
    <property type="match status" value="1"/>
</dbReference>
<dbReference type="InterPro" id="IPR036663">
    <property type="entry name" value="Fumarylacetoacetase_C_sf"/>
</dbReference>
<dbReference type="InterPro" id="IPR015377">
    <property type="entry name" value="Fumarylacetoacetase_N"/>
</dbReference>
<comment type="pathway">
    <text evidence="3">Amino-acid degradation; L-phenylalanine degradation; acetoacetate and fumarate from L-phenylalanine: step 6/6.</text>
</comment>
<proteinExistence type="inferred from homology"/>
<feature type="binding site" evidence="14">
    <location>
        <position position="262"/>
    </location>
    <ligand>
        <name>Mg(2+)</name>
        <dbReference type="ChEBI" id="CHEBI:18420"/>
    </ligand>
</feature>
<evidence type="ECO:0000256" key="13">
    <source>
        <dbReference type="PIRSR" id="PIRSR605959-2"/>
    </source>
</evidence>
<evidence type="ECO:0000256" key="12">
    <source>
        <dbReference type="PIRSR" id="PIRSR605959-1"/>
    </source>
</evidence>
<feature type="domain" description="Fumarylacetoacetase N-terminal" evidence="16">
    <location>
        <begin position="25"/>
        <end position="127"/>
    </location>
</feature>
<reference evidence="17 18" key="1">
    <citation type="submission" date="2016-11" db="EMBL/GenBank/DDBJ databases">
        <authorList>
            <person name="Jaros S."/>
            <person name="Januszkiewicz K."/>
            <person name="Wedrychowicz H."/>
        </authorList>
    </citation>
    <scope>NUCLEOTIDE SEQUENCE [LARGE SCALE GENOMIC DNA]</scope>
    <source>
        <strain evidence="17 18">DSM 25661</strain>
    </source>
</reference>
<evidence type="ECO:0000259" key="15">
    <source>
        <dbReference type="Pfam" id="PF01557"/>
    </source>
</evidence>
<dbReference type="GO" id="GO:0046872">
    <property type="term" value="F:metal ion binding"/>
    <property type="evidence" value="ECO:0007669"/>
    <property type="project" value="UniProtKB-KW"/>
</dbReference>
<feature type="binding site" evidence="14">
    <location>
        <position position="135"/>
    </location>
    <ligand>
        <name>Ca(2+)</name>
        <dbReference type="ChEBI" id="CHEBI:29108"/>
    </ligand>
</feature>
<evidence type="ECO:0000256" key="4">
    <source>
        <dbReference type="ARBA" id="ARBA00010211"/>
    </source>
</evidence>
<keyword evidence="11" id="KW-0585">Phenylalanine catabolism</keyword>
<feature type="binding site" evidence="13">
    <location>
        <position position="151"/>
    </location>
    <ligand>
        <name>substrate</name>
    </ligand>
</feature>
<dbReference type="STRING" id="1155689.SAMN05444278_101487"/>
<feature type="binding site" evidence="14">
    <location>
        <position position="210"/>
    </location>
    <ligand>
        <name>Ca(2+)</name>
        <dbReference type="ChEBI" id="CHEBI:29108"/>
    </ligand>
</feature>
<name>A0A1M4T460_9FLAO</name>